<evidence type="ECO:0000259" key="5">
    <source>
        <dbReference type="PROSITE" id="PS00497"/>
    </source>
</evidence>
<dbReference type="GO" id="GO:0046872">
    <property type="term" value="F:metal ion binding"/>
    <property type="evidence" value="ECO:0007669"/>
    <property type="project" value="UniProtKB-KW"/>
</dbReference>
<reference evidence="8" key="1">
    <citation type="submission" date="2016-10" db="EMBL/GenBank/DDBJ databases">
        <authorList>
            <person name="Varghese N."/>
            <person name="Submissions S."/>
        </authorList>
    </citation>
    <scope>NUCLEOTIDE SEQUENCE [LARGE SCALE GENOMIC DNA]</scope>
    <source>
        <strain evidence="8">CGMCC 4.3525</strain>
    </source>
</reference>
<evidence type="ECO:0000313" key="8">
    <source>
        <dbReference type="Proteomes" id="UP000199352"/>
    </source>
</evidence>
<dbReference type="InterPro" id="IPR008922">
    <property type="entry name" value="Di-copper_centre_dom_sf"/>
</dbReference>
<proteinExistence type="inferred from homology"/>
<dbReference type="PRINTS" id="PR00092">
    <property type="entry name" value="TYROSINASE"/>
</dbReference>
<dbReference type="PROSITE" id="PS00497">
    <property type="entry name" value="TYROSINASE_1"/>
    <property type="match status" value="1"/>
</dbReference>
<dbReference type="Gene3D" id="1.10.1280.10">
    <property type="entry name" value="Di-copper center containing domain from catechol oxidase"/>
    <property type="match status" value="2"/>
</dbReference>
<dbReference type="GO" id="GO:0016491">
    <property type="term" value="F:oxidoreductase activity"/>
    <property type="evidence" value="ECO:0007669"/>
    <property type="project" value="InterPro"/>
</dbReference>
<keyword evidence="3" id="KW-0479">Metal-binding</keyword>
<keyword evidence="8" id="KW-1185">Reference proteome</keyword>
<feature type="domain" description="Tyrosinase copper-binding" evidence="5">
    <location>
        <begin position="62"/>
        <end position="79"/>
    </location>
</feature>
<evidence type="ECO:0000313" key="7">
    <source>
        <dbReference type="EMBL" id="SER99672.1"/>
    </source>
</evidence>
<evidence type="ECO:0000256" key="1">
    <source>
        <dbReference type="ARBA" id="ARBA00001973"/>
    </source>
</evidence>
<gene>
    <name evidence="7" type="ORF">SAMN05216188_11923</name>
</gene>
<dbReference type="Proteomes" id="UP000199352">
    <property type="component" value="Unassembled WGS sequence"/>
</dbReference>
<dbReference type="RefSeq" id="WP_089957759.1">
    <property type="nucleotide sequence ID" value="NZ_FOFR01000019.1"/>
</dbReference>
<protein>
    <submittedName>
        <fullName evidence="7">Common central domain of tyrosinase</fullName>
    </submittedName>
</protein>
<dbReference type="PROSITE" id="PS00498">
    <property type="entry name" value="TYROSINASE_2"/>
    <property type="match status" value="1"/>
</dbReference>
<keyword evidence="4" id="KW-0186">Copper</keyword>
<dbReference type="STRING" id="402600.SAMN05216188_11923"/>
<dbReference type="PANTHER" id="PTHR11474">
    <property type="entry name" value="TYROSINASE FAMILY MEMBER"/>
    <property type="match status" value="1"/>
</dbReference>
<name>A0A1H9TR89_9PSEU</name>
<dbReference type="PANTHER" id="PTHR11474:SF126">
    <property type="entry name" value="TYROSINASE-LIKE PROTEIN TYR-1-RELATED"/>
    <property type="match status" value="1"/>
</dbReference>
<evidence type="ECO:0000256" key="3">
    <source>
        <dbReference type="ARBA" id="ARBA00022723"/>
    </source>
</evidence>
<dbReference type="SUPFAM" id="SSF48056">
    <property type="entry name" value="Di-copper centre-containing domain"/>
    <property type="match status" value="1"/>
</dbReference>
<feature type="domain" description="Tyrosinase copper-binding" evidence="6">
    <location>
        <begin position="281"/>
        <end position="292"/>
    </location>
</feature>
<evidence type="ECO:0000259" key="6">
    <source>
        <dbReference type="PROSITE" id="PS00498"/>
    </source>
</evidence>
<dbReference type="InterPro" id="IPR050316">
    <property type="entry name" value="Tyrosinase/Hemocyanin"/>
</dbReference>
<comment type="similarity">
    <text evidence="2">Belongs to the tyrosinase family.</text>
</comment>
<dbReference type="EMBL" id="FOFR01000019">
    <property type="protein sequence ID" value="SER99672.1"/>
    <property type="molecule type" value="Genomic_DNA"/>
</dbReference>
<dbReference type="Pfam" id="PF00264">
    <property type="entry name" value="Tyrosinase"/>
    <property type="match status" value="1"/>
</dbReference>
<comment type="cofactor">
    <cofactor evidence="1">
        <name>Cu(2+)</name>
        <dbReference type="ChEBI" id="CHEBI:29036"/>
    </cofactor>
</comment>
<evidence type="ECO:0000256" key="2">
    <source>
        <dbReference type="ARBA" id="ARBA00009928"/>
    </source>
</evidence>
<accession>A0A1H9TR89</accession>
<evidence type="ECO:0000256" key="4">
    <source>
        <dbReference type="ARBA" id="ARBA00023008"/>
    </source>
</evidence>
<organism evidence="7 8">
    <name type="scientific">Lentzea xinjiangensis</name>
    <dbReference type="NCBI Taxonomy" id="402600"/>
    <lineage>
        <taxon>Bacteria</taxon>
        <taxon>Bacillati</taxon>
        <taxon>Actinomycetota</taxon>
        <taxon>Actinomycetes</taxon>
        <taxon>Pseudonocardiales</taxon>
        <taxon>Pseudonocardiaceae</taxon>
        <taxon>Lentzea</taxon>
    </lineage>
</organism>
<dbReference type="InterPro" id="IPR002227">
    <property type="entry name" value="Tyrosinase_Cu-bd"/>
</dbReference>
<sequence>MTGNIRKNHTAFTDRERERFLNAVFELQTTRSSRPHPNNVGGTVYGDFVAMHIEATWSGPAHGTSNFLPWHRQFLVEFEIALNQTSAAQRGPRVCLPYWDWTVDRQPDRTPWTDEWLGDDGTGLLGQVQRGRFGVPDNDLEHFLSPQTMARLRAADGISGLPPEEMAAVWQELDRRLADLPGELRNRWFVIRVVDNRPFLSRFFDLPLAPFLPFWERETEEQKQRRREREGEFFRDRGMGVLDVMDETAYDKFRPRLELDQHGTVHAELGGHMGGSGSPNDPVFWLHHCFVDKIWADWQAKQAARHPVAAPYLPLQGTETEPGYHQRFAPWNTMSAADLIDTARIRHPQHGRVGYVYR</sequence>
<dbReference type="AlphaFoldDB" id="A0A1H9TR89"/>